<evidence type="ECO:0000313" key="3">
    <source>
        <dbReference type="Proteomes" id="UP000471409"/>
    </source>
</evidence>
<feature type="chain" id="PRO_5030094025" evidence="1">
    <location>
        <begin position="23"/>
        <end position="148"/>
    </location>
</feature>
<dbReference type="Proteomes" id="UP000471409">
    <property type="component" value="Unassembled WGS sequence"/>
</dbReference>
<comment type="caution">
    <text evidence="2">The sequence shown here is derived from an EMBL/GenBank/DDBJ whole genome shotgun (WGS) entry which is preliminary data.</text>
</comment>
<dbReference type="EMBL" id="WXXP01000003">
    <property type="protein sequence ID" value="NEK49465.1"/>
    <property type="molecule type" value="Genomic_DNA"/>
</dbReference>
<sequence length="148" mass="16669">MVRGLIPILLSLSGSLVATAHADSAKRDSYRVRYALLLESGQKILSETTCKLRENCVVYGASGGDMQITINLGNENTNRDDIRIHCISYNCVFGEDKPILRQQGETHFRIYRGERANGLEMRNRPLVGDLIVKHDWIDPRTSPVNEKI</sequence>
<protein>
    <submittedName>
        <fullName evidence="2">Uncharacterized protein</fullName>
    </submittedName>
</protein>
<feature type="signal peptide" evidence="1">
    <location>
        <begin position="1"/>
        <end position="22"/>
    </location>
</feature>
<gene>
    <name evidence="2" type="ORF">GUK36_08495</name>
</gene>
<evidence type="ECO:0000256" key="1">
    <source>
        <dbReference type="SAM" id="SignalP"/>
    </source>
</evidence>
<evidence type="ECO:0000313" key="2">
    <source>
        <dbReference type="EMBL" id="NEK49465.1"/>
    </source>
</evidence>
<dbReference type="AlphaFoldDB" id="A0A444IJ90"/>
<organism evidence="2 3">
    <name type="scientific">Rhizobium leguminosarum</name>
    <dbReference type="NCBI Taxonomy" id="384"/>
    <lineage>
        <taxon>Bacteria</taxon>
        <taxon>Pseudomonadati</taxon>
        <taxon>Pseudomonadota</taxon>
        <taxon>Alphaproteobacteria</taxon>
        <taxon>Hyphomicrobiales</taxon>
        <taxon>Rhizobiaceae</taxon>
        <taxon>Rhizobium/Agrobacterium group</taxon>
        <taxon>Rhizobium</taxon>
    </lineage>
</organism>
<proteinExistence type="predicted"/>
<reference evidence="2 3" key="1">
    <citation type="submission" date="2020-01" db="EMBL/GenBank/DDBJ databases">
        <title>Rhizobium genotypes associated with high levels of biological nitrogen fixation by grain legumes in a temperate-maritime cropping system.</title>
        <authorList>
            <person name="Maluk M."/>
            <person name="Francesc Ferrando Molina F."/>
            <person name="Lopez Del Egido L."/>
            <person name="Lafos M."/>
            <person name="Langarica-Fuentes A."/>
            <person name="Gebre Yohannes G."/>
            <person name="Young M.W."/>
            <person name="Martin P."/>
            <person name="Gantlett R."/>
            <person name="Kenicer G."/>
            <person name="Hawes C."/>
            <person name="Begg G.S."/>
            <person name="Quilliam R.S."/>
            <person name="Squire G.R."/>
            <person name="Poole P.S."/>
            <person name="Young P.W."/>
            <person name="Iannetta P.M."/>
            <person name="James E.K."/>
        </authorList>
    </citation>
    <scope>NUCLEOTIDE SEQUENCE [LARGE SCALE GENOMIC DNA]</scope>
    <source>
        <strain evidence="2 3">JHI944</strain>
    </source>
</reference>
<name>A0A444IJ90_RHILE</name>
<keyword evidence="1" id="KW-0732">Signal</keyword>
<accession>A0A444IJ90</accession>